<dbReference type="InterPro" id="IPR026444">
    <property type="entry name" value="Secre_tail"/>
</dbReference>
<dbReference type="Proteomes" id="UP000658258">
    <property type="component" value="Unassembled WGS sequence"/>
</dbReference>
<dbReference type="Gene3D" id="3.40.390.10">
    <property type="entry name" value="Collagenase (Catalytic Domain)"/>
    <property type="match status" value="1"/>
</dbReference>
<keyword evidence="4" id="KW-1185">Reference proteome</keyword>
<dbReference type="SUPFAM" id="SSF55486">
    <property type="entry name" value="Metalloproteases ('zincins'), catalytic domain"/>
    <property type="match status" value="1"/>
</dbReference>
<evidence type="ECO:0000313" key="3">
    <source>
        <dbReference type="EMBL" id="GHE53993.1"/>
    </source>
</evidence>
<feature type="signal peptide" evidence="1">
    <location>
        <begin position="1"/>
        <end position="19"/>
    </location>
</feature>
<reference evidence="4" key="1">
    <citation type="journal article" date="2019" name="Int. J. Syst. Evol. Microbiol.">
        <title>The Global Catalogue of Microorganisms (GCM) 10K type strain sequencing project: providing services to taxonomists for standard genome sequencing and annotation.</title>
        <authorList>
            <consortium name="The Broad Institute Genomics Platform"/>
            <consortium name="The Broad Institute Genome Sequencing Center for Infectious Disease"/>
            <person name="Wu L."/>
            <person name="Ma J."/>
        </authorList>
    </citation>
    <scope>NUCLEOTIDE SEQUENCE [LARGE SCALE GENOMIC DNA]</scope>
    <source>
        <strain evidence="4">CGMCC 1.15111</strain>
    </source>
</reference>
<feature type="chain" id="PRO_5046186725" description="Secretion system C-terminal sorting domain-containing protein" evidence="1">
    <location>
        <begin position="20"/>
        <end position="1117"/>
    </location>
</feature>
<gene>
    <name evidence="3" type="ORF">GCM10011340_05670</name>
</gene>
<evidence type="ECO:0000259" key="2">
    <source>
        <dbReference type="Pfam" id="PF18962"/>
    </source>
</evidence>
<keyword evidence="1" id="KW-0732">Signal</keyword>
<organism evidence="3 4">
    <name type="scientific">Roseivirga thermotolerans</name>
    <dbReference type="NCBI Taxonomy" id="1758176"/>
    <lineage>
        <taxon>Bacteria</taxon>
        <taxon>Pseudomonadati</taxon>
        <taxon>Bacteroidota</taxon>
        <taxon>Cytophagia</taxon>
        <taxon>Cytophagales</taxon>
        <taxon>Roseivirgaceae</taxon>
        <taxon>Roseivirga</taxon>
    </lineage>
</organism>
<dbReference type="Gene3D" id="2.60.120.260">
    <property type="entry name" value="Galactose-binding domain-like"/>
    <property type="match status" value="1"/>
</dbReference>
<name>A0ABQ3I408_9BACT</name>
<dbReference type="InterPro" id="IPR024079">
    <property type="entry name" value="MetalloPept_cat_dom_sf"/>
</dbReference>
<protein>
    <recommendedName>
        <fullName evidence="2">Secretion system C-terminal sorting domain-containing protein</fullName>
    </recommendedName>
</protein>
<dbReference type="SUPFAM" id="SSF48726">
    <property type="entry name" value="Immunoglobulin"/>
    <property type="match status" value="1"/>
</dbReference>
<evidence type="ECO:0000313" key="4">
    <source>
        <dbReference type="Proteomes" id="UP000658258"/>
    </source>
</evidence>
<dbReference type="EMBL" id="BNAG01000001">
    <property type="protein sequence ID" value="GHE53993.1"/>
    <property type="molecule type" value="Genomic_DNA"/>
</dbReference>
<sequence length="1117" mass="123342">MRKIFVLLLSLGIPQLSLAQQAERLDVQIPVICYASDESPGTRIFHNPAHYARLRNALNHGNSTRQRADIRVEYNGFSEEAKAAFQAAVDIWAGLISSPVPIRINATWQSLDEGVLGSAIWNTAFRNFDGAKQLNTWYPVALAEKMARQELNSPNEPDIVANFNSRAPWYLGTDGNPAPNQFDLVTVVLHEIGHGLGFVDSFNYSEDSDLGSYGIQEFPFIFDLSVENSARESLIQMGNNTVALGNALSSNAVYFNSPTSEASTGTRPRLYAPNPYDAGSSIAHLNENTYASGNANSLMTPQIGFNEVMHDPGPVTLDMFGDMGWELTYIDSIDRPNTEDITSDTYTITAKVFSDIGFNPNEVRLFYSTDGFVANSSEVQMTSTNNANEFSAQIQSAKTEGQVYTYYITAVDDKGRQFSRPSVLVPERYLRFQSGNDSEAPIVSHTPPNFIRTTDQGVTLETTVTDFLPVDVTLEYAVNGGTLQSAIFRLANQNQNLYRLFLDLSSLNLADGDYIEYRIKATDQAAARNETVFPATGFTKVNVVATAEPRHFYFNDFNNISEAAEDFFTSANFSIREEATFENGAIHSDHPYADGTGSNNESNYTFELKIPIIVNEQNAKMSFDEVVLVEPGEANSEFGDNGFYDYVIVEASKNGGETWLPLLDGYDSRVRSNWFSRYQSSLVDNNSTAVGESSIYAKREIDLLASGDFEGGDELLIRFRLFADEAAHGWGWAIDNLNIQMDVVPPTLRHQHFNYASESNSLSFDALVTDNVEVDSVALYSEVNGQPQPIIQMTHLGSNLYRALVDITALNEGDVIEYRIAAFDSRSPIKNASFLPGPNEFFSIPLINFGNPVTTYSNNFNEASEDFVGNFFGIETPSGFSNGAIHSRHPYPSNFGLSGSTTFTYTLKKPITVSATMPYIAYDEIALVDPVADYAALEVSKDGGQTWLELRRSTANTESSVWGNAFAAGTPPEPSMFRTRLVKLTDNAQVNAGDEILLRFRLERRGTREGWGWAIDNLQVQNDQITAIDNTAFNLGTEIFPNPVTGDLLYIKSMESSGSIDISLKTMNGLEKLSAKGVELDDSRQTAIDISGLPSGLYILRVVQGRSSKVFKVLKLE</sequence>
<dbReference type="NCBIfam" id="TIGR04183">
    <property type="entry name" value="Por_Secre_tail"/>
    <property type="match status" value="1"/>
</dbReference>
<dbReference type="RefSeq" id="WP_189628670.1">
    <property type="nucleotide sequence ID" value="NZ_BNAG01000001.1"/>
</dbReference>
<proteinExistence type="predicted"/>
<feature type="domain" description="Secretion system C-terminal sorting" evidence="2">
    <location>
        <begin position="1039"/>
        <end position="1112"/>
    </location>
</feature>
<evidence type="ECO:0000256" key="1">
    <source>
        <dbReference type="SAM" id="SignalP"/>
    </source>
</evidence>
<accession>A0ABQ3I408</accession>
<comment type="caution">
    <text evidence="3">The sequence shown here is derived from an EMBL/GenBank/DDBJ whole genome shotgun (WGS) entry which is preliminary data.</text>
</comment>
<dbReference type="Pfam" id="PF18962">
    <property type="entry name" value="Por_Secre_tail"/>
    <property type="match status" value="1"/>
</dbReference>
<dbReference type="InterPro" id="IPR036179">
    <property type="entry name" value="Ig-like_dom_sf"/>
</dbReference>